<protein>
    <submittedName>
        <fullName evidence="3">Uncharacterized protein</fullName>
    </submittedName>
</protein>
<name>A0ABR3FY71_9AGAR</name>
<dbReference type="Proteomes" id="UP001465976">
    <property type="component" value="Unassembled WGS sequence"/>
</dbReference>
<proteinExistence type="predicted"/>
<dbReference type="EMBL" id="JBAHYK010000030">
    <property type="protein sequence ID" value="KAL0580490.1"/>
    <property type="molecule type" value="Genomic_DNA"/>
</dbReference>
<keyword evidence="2" id="KW-0732">Signal</keyword>
<evidence type="ECO:0000256" key="2">
    <source>
        <dbReference type="SAM" id="SignalP"/>
    </source>
</evidence>
<sequence length="267" mass="28489">MLRALLLAPLFCGCLAYIPAYPSNSTDDGNHRVSLNATVNDPTVHLQWYTNGSFITTVSYALAGNSSRGVNQVKPHIPSFLTHSNHLVWFFQGALVHFSEDFVNNTTNSTNTPWIALVPCDQNATNASQDLDIFTLARDKGAVAVLLYALYSSNCILNPGYNHTAPPLDIFTSPSLTTSRLIEYQFGQLGNVSVANYDPSHLDEGTSIVNSFIQDGSKTAPGYLFATLNASNAATAHETTTPAEGADGKSTGSGLGRSRGALATIVT</sequence>
<feature type="chain" id="PRO_5045916229" evidence="2">
    <location>
        <begin position="17"/>
        <end position="267"/>
    </location>
</feature>
<keyword evidence="4" id="KW-1185">Reference proteome</keyword>
<evidence type="ECO:0000256" key="1">
    <source>
        <dbReference type="SAM" id="MobiDB-lite"/>
    </source>
</evidence>
<accession>A0ABR3FY71</accession>
<feature type="signal peptide" evidence="2">
    <location>
        <begin position="1"/>
        <end position="16"/>
    </location>
</feature>
<gene>
    <name evidence="3" type="ORF">V5O48_001560</name>
</gene>
<organism evidence="3 4">
    <name type="scientific">Marasmius crinis-equi</name>
    <dbReference type="NCBI Taxonomy" id="585013"/>
    <lineage>
        <taxon>Eukaryota</taxon>
        <taxon>Fungi</taxon>
        <taxon>Dikarya</taxon>
        <taxon>Basidiomycota</taxon>
        <taxon>Agaricomycotina</taxon>
        <taxon>Agaricomycetes</taxon>
        <taxon>Agaricomycetidae</taxon>
        <taxon>Agaricales</taxon>
        <taxon>Marasmiineae</taxon>
        <taxon>Marasmiaceae</taxon>
        <taxon>Marasmius</taxon>
    </lineage>
</organism>
<feature type="compositionally biased region" description="Low complexity" evidence="1">
    <location>
        <begin position="236"/>
        <end position="245"/>
    </location>
</feature>
<feature type="region of interest" description="Disordered" evidence="1">
    <location>
        <begin position="236"/>
        <end position="267"/>
    </location>
</feature>
<evidence type="ECO:0000313" key="3">
    <source>
        <dbReference type="EMBL" id="KAL0580490.1"/>
    </source>
</evidence>
<comment type="caution">
    <text evidence="3">The sequence shown here is derived from an EMBL/GenBank/DDBJ whole genome shotgun (WGS) entry which is preliminary data.</text>
</comment>
<evidence type="ECO:0000313" key="4">
    <source>
        <dbReference type="Proteomes" id="UP001465976"/>
    </source>
</evidence>
<reference evidence="3 4" key="1">
    <citation type="submission" date="2024-02" db="EMBL/GenBank/DDBJ databases">
        <title>A draft genome for the cacao thread blight pathogen Marasmius crinis-equi.</title>
        <authorList>
            <person name="Cohen S.P."/>
            <person name="Baruah I.K."/>
            <person name="Amoako-Attah I."/>
            <person name="Bukari Y."/>
            <person name="Meinhardt L.W."/>
            <person name="Bailey B.A."/>
        </authorList>
    </citation>
    <scope>NUCLEOTIDE SEQUENCE [LARGE SCALE GENOMIC DNA]</scope>
    <source>
        <strain evidence="3 4">GH-76</strain>
    </source>
</reference>